<protein>
    <recommendedName>
        <fullName evidence="2">2Fe-2S ferredoxin-type domain-containing protein</fullName>
    </recommendedName>
</protein>
<evidence type="ECO:0008006" key="2">
    <source>
        <dbReference type="Google" id="ProtNLM"/>
    </source>
</evidence>
<dbReference type="EMBL" id="EF677227">
    <property type="protein sequence ID" value="ABR17065.1"/>
    <property type="molecule type" value="mRNA"/>
</dbReference>
<dbReference type="SUPFAM" id="SSF54292">
    <property type="entry name" value="2Fe-2S ferredoxin-like"/>
    <property type="match status" value="1"/>
</dbReference>
<name>B8LN35_PICSI</name>
<evidence type="ECO:0000313" key="1">
    <source>
        <dbReference type="EMBL" id="ABR17065.1"/>
    </source>
</evidence>
<dbReference type="InterPro" id="IPR036010">
    <property type="entry name" value="2Fe-2S_ferredoxin-like_sf"/>
</dbReference>
<dbReference type="OMA" id="CCHCEME"/>
<accession>B8LN35</accession>
<organism evidence="1">
    <name type="scientific">Picea sitchensis</name>
    <name type="common">Sitka spruce</name>
    <name type="synonym">Pinus sitchensis</name>
    <dbReference type="NCBI Taxonomy" id="3332"/>
    <lineage>
        <taxon>Eukaryota</taxon>
        <taxon>Viridiplantae</taxon>
        <taxon>Streptophyta</taxon>
        <taxon>Embryophyta</taxon>
        <taxon>Tracheophyta</taxon>
        <taxon>Spermatophyta</taxon>
        <taxon>Pinopsida</taxon>
        <taxon>Pinidae</taxon>
        <taxon>Conifers I</taxon>
        <taxon>Pinales</taxon>
        <taxon>Pinaceae</taxon>
        <taxon>Picea</taxon>
    </lineage>
</organism>
<sequence>MELAKMISGKWLFTTEFHTIRNTNTSTPVFRQEGSVSPSHGLSKFGLIARCLGTVSSPRVGLVGKERFQEGALPGTYWKTNSESELGEEMLLTFNKGSKKVKISARSGENLLQVAERCGVMIPDTDFCFQGSCYDCEMEVVGGAQEVGGQGSSDIIRSCLCPVPKGRTSIDVNIFDDTL</sequence>
<dbReference type="InterPro" id="IPR012675">
    <property type="entry name" value="Beta-grasp_dom_sf"/>
</dbReference>
<dbReference type="GO" id="GO:0051536">
    <property type="term" value="F:iron-sulfur cluster binding"/>
    <property type="evidence" value="ECO:0007669"/>
    <property type="project" value="InterPro"/>
</dbReference>
<proteinExistence type="evidence at transcript level"/>
<reference evidence="1" key="1">
    <citation type="submission" date="2007-06" db="EMBL/GenBank/DDBJ databases">
        <title>Full length cDNA sequences from Sitka Spruce (Picea sitchensis).</title>
        <authorList>
            <person name="Ralph S.G."/>
            <person name="Chun H.E."/>
            <person name="Liao N."/>
            <person name="Ali J."/>
            <person name="Reid K."/>
            <person name="Kolosova N."/>
            <person name="Cooper N."/>
            <person name="Cullis C."/>
            <person name="Jancsik S."/>
            <person name="Moore R."/>
            <person name="Mayo M."/>
            <person name="Wagner S."/>
            <person name="Holt R.A."/>
            <person name="Jones S.J.M."/>
            <person name="Marra M.A."/>
            <person name="Ritland C.E."/>
            <person name="Ritland K."/>
            <person name="Bohlmann J."/>
        </authorList>
    </citation>
    <scope>NUCLEOTIDE SEQUENCE</scope>
    <source>
        <tissue evidence="1">Green portion of the leader tissue</tissue>
    </source>
</reference>
<dbReference type="AlphaFoldDB" id="B8LN35"/>
<dbReference type="Gene3D" id="3.10.20.30">
    <property type="match status" value="1"/>
</dbReference>